<dbReference type="EMBL" id="FSRL01000001">
    <property type="protein sequence ID" value="SIN94872.1"/>
    <property type="molecule type" value="Genomic_DNA"/>
</dbReference>
<organism evidence="2 3">
    <name type="scientific">Vannielia litorea</name>
    <dbReference type="NCBI Taxonomy" id="1217970"/>
    <lineage>
        <taxon>Bacteria</taxon>
        <taxon>Pseudomonadati</taxon>
        <taxon>Pseudomonadota</taxon>
        <taxon>Alphaproteobacteria</taxon>
        <taxon>Rhodobacterales</taxon>
        <taxon>Paracoccaceae</taxon>
        <taxon>Vannielia</taxon>
    </lineage>
</organism>
<dbReference type="Proteomes" id="UP000184932">
    <property type="component" value="Unassembled WGS sequence"/>
</dbReference>
<dbReference type="STRING" id="1217970.SAMN05444002_1685"/>
<proteinExistence type="predicted"/>
<evidence type="ECO:0000313" key="3">
    <source>
        <dbReference type="Proteomes" id="UP000184932"/>
    </source>
</evidence>
<reference evidence="3" key="1">
    <citation type="submission" date="2016-11" db="EMBL/GenBank/DDBJ databases">
        <authorList>
            <person name="Varghese N."/>
            <person name="Submissions S."/>
        </authorList>
    </citation>
    <scope>NUCLEOTIDE SEQUENCE [LARGE SCALE GENOMIC DNA]</scope>
    <source>
        <strain evidence="3">DSM 29440</strain>
    </source>
</reference>
<feature type="chain" id="PRO_5011958199" evidence="1">
    <location>
        <begin position="18"/>
        <end position="202"/>
    </location>
</feature>
<accession>A0A1N6FHZ7</accession>
<sequence length="202" mass="21392">MRLLFSFLLVSASLARAATAECPAPGDLADGIALRDDAGGVTVFRAGSVPGEVTETTLFDDNTGFFIRSAGGLLVAESHDIENGEAVAASVVLTEFDAPDTAFPVAEGRRRELTGTERDAEGVVTAVSVVIETSLMRRVLYGDCAVQAIPVRVTYGYEARPAEVEYLDYLPEFGISLFLGAGEAGAAPDIYRILELFKAPPE</sequence>
<name>A0A1N6FHZ7_9RHOB</name>
<feature type="signal peptide" evidence="1">
    <location>
        <begin position="1"/>
        <end position="17"/>
    </location>
</feature>
<dbReference type="OrthoDB" id="7872144at2"/>
<keyword evidence="1" id="KW-0732">Signal</keyword>
<dbReference type="RefSeq" id="WP_139301245.1">
    <property type="nucleotide sequence ID" value="NZ_FSRL01000001.1"/>
</dbReference>
<dbReference type="AlphaFoldDB" id="A0A1N6FHZ7"/>
<gene>
    <name evidence="2" type="ORF">SAMN05444002_1685</name>
</gene>
<protein>
    <submittedName>
        <fullName evidence="2">Uncharacterized protein</fullName>
    </submittedName>
</protein>
<keyword evidence="3" id="KW-1185">Reference proteome</keyword>
<evidence type="ECO:0000256" key="1">
    <source>
        <dbReference type="SAM" id="SignalP"/>
    </source>
</evidence>
<evidence type="ECO:0000313" key="2">
    <source>
        <dbReference type="EMBL" id="SIN94872.1"/>
    </source>
</evidence>